<gene>
    <name evidence="2" type="ORF">M431DRAFT_89031</name>
</gene>
<keyword evidence="1" id="KW-0472">Membrane</keyword>
<feature type="non-terminal residue" evidence="2">
    <location>
        <position position="1"/>
    </location>
</feature>
<evidence type="ECO:0000313" key="2">
    <source>
        <dbReference type="EMBL" id="PTB53037.1"/>
    </source>
</evidence>
<evidence type="ECO:0000256" key="1">
    <source>
        <dbReference type="SAM" id="Phobius"/>
    </source>
</evidence>
<dbReference type="EMBL" id="KZ679682">
    <property type="protein sequence ID" value="PTB53037.1"/>
    <property type="molecule type" value="Genomic_DNA"/>
</dbReference>
<reference evidence="2 3" key="1">
    <citation type="submission" date="2016-07" db="EMBL/GenBank/DDBJ databases">
        <title>Multiple horizontal gene transfer events from other fungi enriched the ability of initially mycotrophic Trichoderma (Ascomycota) to feed on dead plant biomass.</title>
        <authorList>
            <consortium name="DOE Joint Genome Institute"/>
            <person name="Aerts A."/>
            <person name="Atanasova L."/>
            <person name="Chenthamara K."/>
            <person name="Zhang J."/>
            <person name="Grujic M."/>
            <person name="Henrissat B."/>
            <person name="Kuo A."/>
            <person name="Salamov A."/>
            <person name="Lipzen A."/>
            <person name="Labutti K."/>
            <person name="Barry K."/>
            <person name="Miao Y."/>
            <person name="Rahimi M.J."/>
            <person name="Shen Q."/>
            <person name="Grigoriev I.V."/>
            <person name="Kubicek C.P."/>
            <person name="Druzhinina I.S."/>
        </authorList>
    </citation>
    <scope>NUCLEOTIDE SEQUENCE [LARGE SCALE GENOMIC DNA]</scope>
    <source>
        <strain evidence="2 3">CBS 226.95</strain>
    </source>
</reference>
<protein>
    <submittedName>
        <fullName evidence="2">Uncharacterized protein</fullName>
    </submittedName>
</protein>
<proteinExistence type="predicted"/>
<keyword evidence="3" id="KW-1185">Reference proteome</keyword>
<keyword evidence="1" id="KW-0812">Transmembrane</keyword>
<sequence length="57" mass="6724">LKGGFQWAFCGLFIIRVIATHIASYTCGRKCKNCRRMEEEQELSEILDIQEQDMKER</sequence>
<accession>A0A2T4A7K1</accession>
<feature type="transmembrane region" description="Helical" evidence="1">
    <location>
        <begin position="6"/>
        <end position="27"/>
    </location>
</feature>
<dbReference type="RefSeq" id="XP_024772714.1">
    <property type="nucleotide sequence ID" value="XM_024923975.1"/>
</dbReference>
<name>A0A2T4A7K1_TRIHA</name>
<keyword evidence="1" id="KW-1133">Transmembrane helix</keyword>
<organism evidence="2 3">
    <name type="scientific">Trichoderma harzianum CBS 226.95</name>
    <dbReference type="NCBI Taxonomy" id="983964"/>
    <lineage>
        <taxon>Eukaryota</taxon>
        <taxon>Fungi</taxon>
        <taxon>Dikarya</taxon>
        <taxon>Ascomycota</taxon>
        <taxon>Pezizomycotina</taxon>
        <taxon>Sordariomycetes</taxon>
        <taxon>Hypocreomycetidae</taxon>
        <taxon>Hypocreales</taxon>
        <taxon>Hypocreaceae</taxon>
        <taxon>Trichoderma</taxon>
    </lineage>
</organism>
<dbReference type="Proteomes" id="UP000241690">
    <property type="component" value="Unassembled WGS sequence"/>
</dbReference>
<dbReference type="AlphaFoldDB" id="A0A2T4A7K1"/>
<evidence type="ECO:0000313" key="3">
    <source>
        <dbReference type="Proteomes" id="UP000241690"/>
    </source>
</evidence>
<dbReference type="GeneID" id="36632558"/>